<evidence type="ECO:0000313" key="4">
    <source>
        <dbReference type="Proteomes" id="UP000317421"/>
    </source>
</evidence>
<gene>
    <name evidence="3" type="ORF">Pla108_37290</name>
</gene>
<dbReference type="PANTHER" id="PTHR34631:SF3">
    <property type="entry name" value="ISSOD12 TRANSPOSASE TNPA_ISSOD12"/>
    <property type="match status" value="1"/>
</dbReference>
<dbReference type="GO" id="GO:0004803">
    <property type="term" value="F:transposase activity"/>
    <property type="evidence" value="ECO:0007669"/>
    <property type="project" value="InterPro"/>
</dbReference>
<accession>A0A5C6A421</accession>
<proteinExistence type="predicted"/>
<comment type="caution">
    <text evidence="3">The sequence shown here is derived from an EMBL/GenBank/DDBJ whole genome shotgun (WGS) entry which is preliminary data.</text>
</comment>
<keyword evidence="4" id="KW-1185">Reference proteome</keyword>
<feature type="domain" description="Transposase IS4-like" evidence="2">
    <location>
        <begin position="2"/>
        <end position="147"/>
    </location>
</feature>
<dbReference type="InterPro" id="IPR002559">
    <property type="entry name" value="Transposase_11"/>
</dbReference>
<feature type="region of interest" description="Disordered" evidence="1">
    <location>
        <begin position="68"/>
        <end position="89"/>
    </location>
</feature>
<dbReference type="GO" id="GO:0006313">
    <property type="term" value="P:DNA transposition"/>
    <property type="evidence" value="ECO:0007669"/>
    <property type="project" value="InterPro"/>
</dbReference>
<organism evidence="3 4">
    <name type="scientific">Botrimarina colliarenosi</name>
    <dbReference type="NCBI Taxonomy" id="2528001"/>
    <lineage>
        <taxon>Bacteria</taxon>
        <taxon>Pseudomonadati</taxon>
        <taxon>Planctomycetota</taxon>
        <taxon>Planctomycetia</taxon>
        <taxon>Pirellulales</taxon>
        <taxon>Lacipirellulaceae</taxon>
        <taxon>Botrimarina</taxon>
    </lineage>
</organism>
<protein>
    <submittedName>
        <fullName evidence="3">Transposase DDE domain protein</fullName>
    </submittedName>
</protein>
<evidence type="ECO:0000259" key="2">
    <source>
        <dbReference type="Pfam" id="PF01609"/>
    </source>
</evidence>
<dbReference type="GO" id="GO:0003677">
    <property type="term" value="F:DNA binding"/>
    <property type="evidence" value="ECO:0007669"/>
    <property type="project" value="InterPro"/>
</dbReference>
<dbReference type="Proteomes" id="UP000317421">
    <property type="component" value="Unassembled WGS sequence"/>
</dbReference>
<dbReference type="PANTHER" id="PTHR34631">
    <property type="match status" value="1"/>
</dbReference>
<dbReference type="Pfam" id="PF01609">
    <property type="entry name" value="DDE_Tnp_1"/>
    <property type="match status" value="1"/>
</dbReference>
<evidence type="ECO:0000313" key="3">
    <source>
        <dbReference type="EMBL" id="TWT94018.1"/>
    </source>
</evidence>
<evidence type="ECO:0000256" key="1">
    <source>
        <dbReference type="SAM" id="MobiDB-lite"/>
    </source>
</evidence>
<sequence length="160" mass="17895">MAFDPSTHLILAESLTESGATDASQVEPLVEQIDAEVETFYGDGAYDGWAVRDYLNSESIHQIIPPRKNARIKQHGNSSADPLERDESVRQIRRDGKQAWKESIGYLRRSLGETAMSRLKANCGDRLKNRTLPNQATEAALRCKLLNHFVPLGMPLFAWG</sequence>
<dbReference type="InterPro" id="IPR053172">
    <property type="entry name" value="Tn903_transposase"/>
</dbReference>
<dbReference type="AlphaFoldDB" id="A0A5C6A421"/>
<dbReference type="EMBL" id="SJPR01000007">
    <property type="protein sequence ID" value="TWT94018.1"/>
    <property type="molecule type" value="Genomic_DNA"/>
</dbReference>
<name>A0A5C6A421_9BACT</name>
<reference evidence="3 4" key="1">
    <citation type="submission" date="2019-02" db="EMBL/GenBank/DDBJ databases">
        <title>Deep-cultivation of Planctomycetes and their phenomic and genomic characterization uncovers novel biology.</title>
        <authorList>
            <person name="Wiegand S."/>
            <person name="Jogler M."/>
            <person name="Boedeker C."/>
            <person name="Pinto D."/>
            <person name="Vollmers J."/>
            <person name="Rivas-Marin E."/>
            <person name="Kohn T."/>
            <person name="Peeters S.H."/>
            <person name="Heuer A."/>
            <person name="Rast P."/>
            <person name="Oberbeckmann S."/>
            <person name="Bunk B."/>
            <person name="Jeske O."/>
            <person name="Meyerdierks A."/>
            <person name="Storesund J.E."/>
            <person name="Kallscheuer N."/>
            <person name="Luecker S."/>
            <person name="Lage O.M."/>
            <person name="Pohl T."/>
            <person name="Merkel B.J."/>
            <person name="Hornburger P."/>
            <person name="Mueller R.-W."/>
            <person name="Bruemmer F."/>
            <person name="Labrenz M."/>
            <person name="Spormann A.M."/>
            <person name="Op Den Camp H."/>
            <person name="Overmann J."/>
            <person name="Amann R."/>
            <person name="Jetten M.S.M."/>
            <person name="Mascher T."/>
            <person name="Medema M.H."/>
            <person name="Devos D.P."/>
            <person name="Kaster A.-K."/>
            <person name="Ovreas L."/>
            <person name="Rohde M."/>
            <person name="Galperin M.Y."/>
            <person name="Jogler C."/>
        </authorList>
    </citation>
    <scope>NUCLEOTIDE SEQUENCE [LARGE SCALE GENOMIC DNA]</scope>
    <source>
        <strain evidence="3 4">Pla108</strain>
    </source>
</reference>